<sequence>MSPPTNSGDVREPGPLMAVRVLDLSRFLAGPACGALLADMGADVIRIDRRGGSEDRSLMAEREGLDGAAFIVNNRNKRSIELDLKSDADRATFLGLVSVSDVVLANMPVSGLERLGIGFDVLQARRADIILACITAFGSKGPLADRTGFDGVAQAMSGAVALTGGPDSPTRSQVTYVDYSTAYAMAFAIAAALYDRTISGKGRLIEASLMSTALSMTNATLIEDLRNGHDRQRTGNRSTVAGPSDIYGTTDGHIVVQVVGNPIFARWAKLVGRLDMIAQPDFANDPGRGRNGATLSSIMAEWAAKRTSAEALRELEEARIPAGPVQSLHQMWNSAEMAGCGYFSVVDDEERGSYPLVGSPVSISGFDLAPRSPAPASGQQEAAIRALLETTK</sequence>
<proteinExistence type="predicted"/>
<dbReference type="RefSeq" id="WP_209335139.1">
    <property type="nucleotide sequence ID" value="NZ_JAGIYY010000003.1"/>
</dbReference>
<comment type="caution">
    <text evidence="2">The sequence shown here is derived from an EMBL/GenBank/DDBJ whole genome shotgun (WGS) entry which is preliminary data.</text>
</comment>
<dbReference type="InterPro" id="IPR023606">
    <property type="entry name" value="CoA-Trfase_III_dom_1_sf"/>
</dbReference>
<dbReference type="GO" id="GO:0008410">
    <property type="term" value="F:CoA-transferase activity"/>
    <property type="evidence" value="ECO:0007669"/>
    <property type="project" value="TreeGrafter"/>
</dbReference>
<gene>
    <name evidence="2" type="ORF">J5Y06_10575</name>
</gene>
<organism evidence="2 3">
    <name type="scientific">Tianweitania sediminis</name>
    <dbReference type="NCBI Taxonomy" id="1502156"/>
    <lineage>
        <taxon>Bacteria</taxon>
        <taxon>Pseudomonadati</taxon>
        <taxon>Pseudomonadota</taxon>
        <taxon>Alphaproteobacteria</taxon>
        <taxon>Hyphomicrobiales</taxon>
        <taxon>Phyllobacteriaceae</taxon>
        <taxon>Tianweitania</taxon>
    </lineage>
</organism>
<dbReference type="PANTHER" id="PTHR48207:SF3">
    <property type="entry name" value="SUCCINATE--HYDROXYMETHYLGLUTARATE COA-TRANSFERASE"/>
    <property type="match status" value="1"/>
</dbReference>
<dbReference type="InterPro" id="IPR003673">
    <property type="entry name" value="CoA-Trfase_fam_III"/>
</dbReference>
<evidence type="ECO:0000313" key="2">
    <source>
        <dbReference type="EMBL" id="MBP0439095.1"/>
    </source>
</evidence>
<protein>
    <submittedName>
        <fullName evidence="2">CoA transferase</fullName>
    </submittedName>
</protein>
<dbReference type="Proteomes" id="UP000666240">
    <property type="component" value="Unassembled WGS sequence"/>
</dbReference>
<dbReference type="SUPFAM" id="SSF89796">
    <property type="entry name" value="CoA-transferase family III (CaiB/BaiF)"/>
    <property type="match status" value="1"/>
</dbReference>
<evidence type="ECO:0000313" key="3">
    <source>
        <dbReference type="Proteomes" id="UP000666240"/>
    </source>
</evidence>
<dbReference type="Pfam" id="PF02515">
    <property type="entry name" value="CoA_transf_3"/>
    <property type="match status" value="1"/>
</dbReference>
<dbReference type="Gene3D" id="3.40.50.10540">
    <property type="entry name" value="Crotonobetainyl-coa:carnitine coa-transferase, domain 1"/>
    <property type="match status" value="1"/>
</dbReference>
<accession>A0A8J7UJR2</accession>
<keyword evidence="1 2" id="KW-0808">Transferase</keyword>
<name>A0A8J7UJR2_9HYPH</name>
<keyword evidence="3" id="KW-1185">Reference proteome</keyword>
<evidence type="ECO:0000256" key="1">
    <source>
        <dbReference type="ARBA" id="ARBA00022679"/>
    </source>
</evidence>
<dbReference type="AlphaFoldDB" id="A0A8J7UJR2"/>
<dbReference type="PANTHER" id="PTHR48207">
    <property type="entry name" value="SUCCINATE--HYDROXYMETHYLGLUTARATE COA-TRANSFERASE"/>
    <property type="match status" value="1"/>
</dbReference>
<dbReference type="EMBL" id="JAGIYY010000003">
    <property type="protein sequence ID" value="MBP0439095.1"/>
    <property type="molecule type" value="Genomic_DNA"/>
</dbReference>
<dbReference type="InterPro" id="IPR044855">
    <property type="entry name" value="CoA-Trfase_III_dom3_sf"/>
</dbReference>
<dbReference type="InterPro" id="IPR050483">
    <property type="entry name" value="CoA-transferase_III_domain"/>
</dbReference>
<dbReference type="Gene3D" id="3.30.1540.10">
    <property type="entry name" value="formyl-coa transferase, domain 3"/>
    <property type="match status" value="1"/>
</dbReference>
<reference evidence="2" key="1">
    <citation type="submission" date="2021-03" db="EMBL/GenBank/DDBJ databases">
        <title>Genome sequencing and assembly of Tianweitania sediminis.</title>
        <authorList>
            <person name="Chhetri G."/>
        </authorList>
    </citation>
    <scope>NUCLEOTIDE SEQUENCE</scope>
    <source>
        <strain evidence="2">Z8</strain>
    </source>
</reference>